<organism evidence="1 2">
    <name type="scientific">Fannyhessea vaginae PB189-T1-4</name>
    <dbReference type="NCBI Taxonomy" id="866774"/>
    <lineage>
        <taxon>Bacteria</taxon>
        <taxon>Bacillati</taxon>
        <taxon>Actinomycetota</taxon>
        <taxon>Coriobacteriia</taxon>
        <taxon>Coriobacteriales</taxon>
        <taxon>Atopobiaceae</taxon>
        <taxon>Fannyhessea</taxon>
    </lineage>
</organism>
<protein>
    <submittedName>
        <fullName evidence="1">Uncharacterized protein</fullName>
    </submittedName>
</protein>
<accession>A0ABN0AZM6</accession>
<comment type="caution">
    <text evidence="1">The sequence shown here is derived from an EMBL/GenBank/DDBJ whole genome shotgun (WGS) entry which is preliminary data.</text>
</comment>
<proteinExistence type="predicted"/>
<name>A0ABN0AZM6_9ACTN</name>
<dbReference type="EMBL" id="AEDQ01000022">
    <property type="protein sequence ID" value="EFL43981.1"/>
    <property type="molecule type" value="Genomic_DNA"/>
</dbReference>
<dbReference type="RefSeq" id="WP_006304283.1">
    <property type="nucleotide sequence ID" value="NZ_AEDQ01000022.1"/>
</dbReference>
<dbReference type="Proteomes" id="UP000004431">
    <property type="component" value="Unassembled WGS sequence"/>
</dbReference>
<evidence type="ECO:0000313" key="2">
    <source>
        <dbReference type="Proteomes" id="UP000004431"/>
    </source>
</evidence>
<evidence type="ECO:0000313" key="1">
    <source>
        <dbReference type="EMBL" id="EFL43981.1"/>
    </source>
</evidence>
<reference evidence="1 2" key="1">
    <citation type="submission" date="2010-08" db="EMBL/GenBank/DDBJ databases">
        <authorList>
            <person name="Durkin A.S."/>
            <person name="Madupu R."/>
            <person name="Torralba M."/>
            <person name="Gillis M."/>
            <person name="Methe B."/>
            <person name="Sutton G."/>
            <person name="Nelson K.E."/>
        </authorList>
    </citation>
    <scope>NUCLEOTIDE SEQUENCE [LARGE SCALE GENOMIC DNA]</scope>
    <source>
        <strain evidence="1 2">PB189-T1-4</strain>
    </source>
</reference>
<gene>
    <name evidence="1" type="ORF">HMPREF9248_0362</name>
</gene>
<keyword evidence="2" id="KW-1185">Reference proteome</keyword>
<sequence length="236" mass="25676">MLHDSPSPYAKGFTPHAPNDAAASMHVDGFSIGKPAIVCRWRLANRTLPLQHRHLRALLQRTCNGEAVSKHLVAWAKQHIEWTLYDGSAEFPDGVLMLVVDEAGKAAMTLGPYKPLASTRLSALCARAAQSFAEWQYCGVAPEQLWACTGNTLVWGCEQQQAASGANSLIFDLACTLGITVVKDPDLLHNLQAKKDVPQEIFLVSDEHGVVAADGFEGSTSAGFIAHYKKLRDRAR</sequence>